<dbReference type="PANTHER" id="PTHR34773:SF1">
    <property type="entry name" value="FLAGELLAR SECRETION CHAPERONE FLIS"/>
    <property type="match status" value="1"/>
</dbReference>
<gene>
    <name evidence="6" type="primary">fliS</name>
    <name evidence="6" type="ORF">Pla110_08780</name>
</gene>
<evidence type="ECO:0000313" key="7">
    <source>
        <dbReference type="Proteomes" id="UP000317178"/>
    </source>
</evidence>
<keyword evidence="6" id="KW-0969">Cilium</keyword>
<accession>A0A518CIX1</accession>
<evidence type="ECO:0000256" key="1">
    <source>
        <dbReference type="ARBA" id="ARBA00004514"/>
    </source>
</evidence>
<evidence type="ECO:0000256" key="4">
    <source>
        <dbReference type="ARBA" id="ARBA00022795"/>
    </source>
</evidence>
<dbReference type="EMBL" id="CP036281">
    <property type="protein sequence ID" value="QDU79173.1"/>
    <property type="molecule type" value="Genomic_DNA"/>
</dbReference>
<dbReference type="PANTHER" id="PTHR34773">
    <property type="entry name" value="FLAGELLAR SECRETION CHAPERONE FLIS"/>
    <property type="match status" value="1"/>
</dbReference>
<dbReference type="InterPro" id="IPR003713">
    <property type="entry name" value="FliS"/>
</dbReference>
<dbReference type="Proteomes" id="UP000317178">
    <property type="component" value="Chromosome"/>
</dbReference>
<dbReference type="InterPro" id="IPR036584">
    <property type="entry name" value="FliS_sf"/>
</dbReference>
<keyword evidence="6" id="KW-0966">Cell projection</keyword>
<dbReference type="KEGG" id="plon:Pla110_08780"/>
<dbReference type="AlphaFoldDB" id="A0A518CIX1"/>
<sequence length="141" mass="16163">MNPANEYLENRVMTATPEQLHLMVVDGAIRKAKQSHIAMEANDYEAAHYTLNESRDFVMEIITGMKYAGDSELILHLKSLFAFVYKRLVEADMERSLGHIAEALEVLEHHRDTWMRLCEEVQLQKKGATTHELNGPHGWVS</sequence>
<dbReference type="GO" id="GO:0071973">
    <property type="term" value="P:bacterial-type flagellum-dependent cell motility"/>
    <property type="evidence" value="ECO:0007669"/>
    <property type="project" value="TreeGrafter"/>
</dbReference>
<dbReference type="GO" id="GO:0005829">
    <property type="term" value="C:cytosol"/>
    <property type="evidence" value="ECO:0007669"/>
    <property type="project" value="UniProtKB-SubCell"/>
</dbReference>
<evidence type="ECO:0000313" key="6">
    <source>
        <dbReference type="EMBL" id="QDU79173.1"/>
    </source>
</evidence>
<dbReference type="Pfam" id="PF02561">
    <property type="entry name" value="FliS"/>
    <property type="match status" value="1"/>
</dbReference>
<evidence type="ECO:0000256" key="3">
    <source>
        <dbReference type="ARBA" id="ARBA00022490"/>
    </source>
</evidence>
<reference evidence="6 7" key="1">
    <citation type="submission" date="2019-02" db="EMBL/GenBank/DDBJ databases">
        <title>Deep-cultivation of Planctomycetes and their phenomic and genomic characterization uncovers novel biology.</title>
        <authorList>
            <person name="Wiegand S."/>
            <person name="Jogler M."/>
            <person name="Boedeker C."/>
            <person name="Pinto D."/>
            <person name="Vollmers J."/>
            <person name="Rivas-Marin E."/>
            <person name="Kohn T."/>
            <person name="Peeters S.H."/>
            <person name="Heuer A."/>
            <person name="Rast P."/>
            <person name="Oberbeckmann S."/>
            <person name="Bunk B."/>
            <person name="Jeske O."/>
            <person name="Meyerdierks A."/>
            <person name="Storesund J.E."/>
            <person name="Kallscheuer N."/>
            <person name="Luecker S."/>
            <person name="Lage O.M."/>
            <person name="Pohl T."/>
            <person name="Merkel B.J."/>
            <person name="Hornburger P."/>
            <person name="Mueller R.-W."/>
            <person name="Bruemmer F."/>
            <person name="Labrenz M."/>
            <person name="Spormann A.M."/>
            <person name="Op den Camp H."/>
            <person name="Overmann J."/>
            <person name="Amann R."/>
            <person name="Jetten M.S.M."/>
            <person name="Mascher T."/>
            <person name="Medema M.H."/>
            <person name="Devos D.P."/>
            <person name="Kaster A.-K."/>
            <person name="Ovreas L."/>
            <person name="Rohde M."/>
            <person name="Galperin M.Y."/>
            <person name="Jogler C."/>
        </authorList>
    </citation>
    <scope>NUCLEOTIDE SEQUENCE [LARGE SCALE GENOMIC DNA]</scope>
    <source>
        <strain evidence="6 7">Pla110</strain>
    </source>
</reference>
<evidence type="ECO:0000256" key="5">
    <source>
        <dbReference type="ARBA" id="ARBA00023186"/>
    </source>
</evidence>
<dbReference type="GO" id="GO:0044780">
    <property type="term" value="P:bacterial-type flagellum assembly"/>
    <property type="evidence" value="ECO:0007669"/>
    <property type="project" value="InterPro"/>
</dbReference>
<protein>
    <submittedName>
        <fullName evidence="6">Flagellar protein FliS</fullName>
    </submittedName>
</protein>
<name>A0A518CIX1_9PLAN</name>
<dbReference type="Gene3D" id="1.20.120.340">
    <property type="entry name" value="Flagellar protein FliS"/>
    <property type="match status" value="1"/>
</dbReference>
<keyword evidence="3" id="KW-0963">Cytoplasm</keyword>
<keyword evidence="4" id="KW-1005">Bacterial flagellum biogenesis</keyword>
<proteinExistence type="inferred from homology"/>
<dbReference type="NCBIfam" id="TIGR00208">
    <property type="entry name" value="fliS"/>
    <property type="match status" value="1"/>
</dbReference>
<dbReference type="RefSeq" id="WP_144993570.1">
    <property type="nucleotide sequence ID" value="NZ_CP036281.1"/>
</dbReference>
<dbReference type="OrthoDB" id="291236at2"/>
<evidence type="ECO:0000256" key="2">
    <source>
        <dbReference type="ARBA" id="ARBA00008787"/>
    </source>
</evidence>
<dbReference type="CDD" id="cd16098">
    <property type="entry name" value="FliS"/>
    <property type="match status" value="1"/>
</dbReference>
<dbReference type="SUPFAM" id="SSF101116">
    <property type="entry name" value="Flagellar export chaperone FliS"/>
    <property type="match status" value="1"/>
</dbReference>
<keyword evidence="5" id="KW-0143">Chaperone</keyword>
<keyword evidence="6" id="KW-0282">Flagellum</keyword>
<organism evidence="6 7">
    <name type="scientific">Polystyrenella longa</name>
    <dbReference type="NCBI Taxonomy" id="2528007"/>
    <lineage>
        <taxon>Bacteria</taxon>
        <taxon>Pseudomonadati</taxon>
        <taxon>Planctomycetota</taxon>
        <taxon>Planctomycetia</taxon>
        <taxon>Planctomycetales</taxon>
        <taxon>Planctomycetaceae</taxon>
        <taxon>Polystyrenella</taxon>
    </lineage>
</organism>
<comment type="similarity">
    <text evidence="2">Belongs to the FliS family.</text>
</comment>
<comment type="subcellular location">
    <subcellularLocation>
        <location evidence="1">Cytoplasm</location>
        <location evidence="1">Cytosol</location>
    </subcellularLocation>
</comment>
<keyword evidence="7" id="KW-1185">Reference proteome</keyword>